<dbReference type="AlphaFoldDB" id="A0A7G9YPI6"/>
<name>A0A7G9YPI6_9EURY</name>
<reference evidence="1" key="1">
    <citation type="submission" date="2020-06" db="EMBL/GenBank/DDBJ databases">
        <title>Unique genomic features of the anaerobic methanotrophic archaea.</title>
        <authorList>
            <person name="Chadwick G.L."/>
            <person name="Skennerton C.T."/>
            <person name="Laso-Perez R."/>
            <person name="Leu A.O."/>
            <person name="Speth D.R."/>
            <person name="Yu H."/>
            <person name="Morgan-Lang C."/>
            <person name="Hatzenpichler R."/>
            <person name="Goudeau D."/>
            <person name="Malmstrom R."/>
            <person name="Brazelton W.J."/>
            <person name="Woyke T."/>
            <person name="Hallam S.J."/>
            <person name="Tyson G.W."/>
            <person name="Wegener G."/>
            <person name="Boetius A."/>
            <person name="Orphan V."/>
        </authorList>
    </citation>
    <scope>NUCLEOTIDE SEQUENCE</scope>
</reference>
<sequence>MQTSDNTTYTLQAIARALQDIATGGHNVIYMMETLAEMPKILTKRRR</sequence>
<accession>A0A7G9YPI6</accession>
<proteinExistence type="predicted"/>
<gene>
    <name evidence="1" type="ORF">GKKIKBAN_00034</name>
</gene>
<protein>
    <submittedName>
        <fullName evidence="1">Uncharacterized protein</fullName>
    </submittedName>
</protein>
<evidence type="ECO:0000313" key="1">
    <source>
        <dbReference type="EMBL" id="QNO49920.1"/>
    </source>
</evidence>
<dbReference type="EMBL" id="MT631399">
    <property type="protein sequence ID" value="QNO49920.1"/>
    <property type="molecule type" value="Genomic_DNA"/>
</dbReference>
<organism evidence="1">
    <name type="scientific">Candidatus Methanogaster sp. ANME-2c ERB4</name>
    <dbReference type="NCBI Taxonomy" id="2759911"/>
    <lineage>
        <taxon>Archaea</taxon>
        <taxon>Methanobacteriati</taxon>
        <taxon>Methanobacteriota</taxon>
        <taxon>Stenosarchaea group</taxon>
        <taxon>Methanomicrobia</taxon>
        <taxon>Methanosarcinales</taxon>
        <taxon>ANME-2 cluster</taxon>
        <taxon>Candidatus Methanogasteraceae</taxon>
        <taxon>Candidatus Methanogaster</taxon>
    </lineage>
</organism>